<evidence type="ECO:0000256" key="1">
    <source>
        <dbReference type="SAM" id="MobiDB-lite"/>
    </source>
</evidence>
<feature type="compositionally biased region" description="Basic and acidic residues" evidence="1">
    <location>
        <begin position="75"/>
        <end position="89"/>
    </location>
</feature>
<dbReference type="AlphaFoldDB" id="L2G0J3"/>
<evidence type="ECO:0000313" key="2">
    <source>
        <dbReference type="EMBL" id="ELA31865.1"/>
    </source>
</evidence>
<feature type="region of interest" description="Disordered" evidence="1">
    <location>
        <begin position="60"/>
        <end position="117"/>
    </location>
</feature>
<name>L2G0J3_COLFN</name>
<protein>
    <submittedName>
        <fullName evidence="2">Uncharacterized protein</fullName>
    </submittedName>
</protein>
<reference evidence="2" key="1">
    <citation type="submission" date="2012-08" db="EMBL/GenBank/DDBJ databases">
        <title>Genome analysis of Colletotrichum orbiculare and Colletotrichum fructicola.</title>
        <authorList>
            <person name="Gan P.H.P."/>
            <person name="Ikeda K."/>
            <person name="Irieda H."/>
            <person name="Narusaka M."/>
            <person name="O'Connell R.J."/>
            <person name="Narusaka Y."/>
            <person name="Takano Y."/>
            <person name="Kubo Y."/>
            <person name="Shirasu K."/>
        </authorList>
    </citation>
    <scope>NUCLEOTIDE SEQUENCE</scope>
    <source>
        <strain evidence="2">Nara gc5</strain>
    </source>
</reference>
<accession>L2G0J3</accession>
<dbReference type="HOGENOM" id="CLU_2084698_0_0_1"/>
<proteinExistence type="predicted"/>
<gene>
    <name evidence="2" type="ORF">CGGC5_8038</name>
</gene>
<dbReference type="EMBL" id="KB020732">
    <property type="protein sequence ID" value="ELA31865.1"/>
    <property type="molecule type" value="Genomic_DNA"/>
</dbReference>
<sequence>MEALAEFRLKGLTTDRIARGYAWNTQRLTVYNYDAFKPEENFNTLLEDIPLEGLWPWPKSAECRESGQDDNEDMASSKETIDDHSEGEASGRLTPDSTEYDTCLPDYSQLDREQIQF</sequence>
<organism evidence="2">
    <name type="scientific">Colletotrichum fructicola (strain Nara gc5)</name>
    <name type="common">Anthracnose fungus</name>
    <name type="synonym">Colletotrichum gloeosporioides (strain Nara gc5)</name>
    <dbReference type="NCBI Taxonomy" id="1213859"/>
    <lineage>
        <taxon>Eukaryota</taxon>
        <taxon>Fungi</taxon>
        <taxon>Dikarya</taxon>
        <taxon>Ascomycota</taxon>
        <taxon>Pezizomycotina</taxon>
        <taxon>Sordariomycetes</taxon>
        <taxon>Hypocreomycetidae</taxon>
        <taxon>Glomerellales</taxon>
        <taxon>Glomerellaceae</taxon>
        <taxon>Colletotrichum</taxon>
        <taxon>Colletotrichum gloeosporioides species complex</taxon>
    </lineage>
</organism>